<dbReference type="PANTHER" id="PTHR33112">
    <property type="entry name" value="DOMAIN PROTEIN, PUTATIVE-RELATED"/>
    <property type="match status" value="1"/>
</dbReference>
<protein>
    <recommendedName>
        <fullName evidence="1">Heterokaryon incompatibility domain-containing protein</fullName>
    </recommendedName>
</protein>
<dbReference type="GeneID" id="37112618"/>
<name>A0A317XEH7_9EURO</name>
<reference evidence="2 3" key="1">
    <citation type="submission" date="2016-12" db="EMBL/GenBank/DDBJ databases">
        <title>The genomes of Aspergillus section Nigri reveals drivers in fungal speciation.</title>
        <authorList>
            <consortium name="DOE Joint Genome Institute"/>
            <person name="Vesth T.C."/>
            <person name="Nybo J."/>
            <person name="Theobald S."/>
            <person name="Brandl J."/>
            <person name="Frisvad J.C."/>
            <person name="Nielsen K.F."/>
            <person name="Lyhne E.K."/>
            <person name="Kogle M.E."/>
            <person name="Kuo A."/>
            <person name="Riley R."/>
            <person name="Clum A."/>
            <person name="Nolan M."/>
            <person name="Lipzen A."/>
            <person name="Salamov A."/>
            <person name="Henrissat B."/>
            <person name="Wiebenga A."/>
            <person name="De Vries R.P."/>
            <person name="Grigoriev I.V."/>
            <person name="Mortensen U.H."/>
            <person name="Andersen M.R."/>
            <person name="Baker S.E."/>
        </authorList>
    </citation>
    <scope>NUCLEOTIDE SEQUENCE [LARGE SCALE GENOMIC DNA]</scope>
    <source>
        <strain evidence="2 3">CBS 115572</strain>
    </source>
</reference>
<organism evidence="2 3">
    <name type="scientific">Aspergillus sclerotioniger CBS 115572</name>
    <dbReference type="NCBI Taxonomy" id="1450535"/>
    <lineage>
        <taxon>Eukaryota</taxon>
        <taxon>Fungi</taxon>
        <taxon>Dikarya</taxon>
        <taxon>Ascomycota</taxon>
        <taxon>Pezizomycotina</taxon>
        <taxon>Eurotiomycetes</taxon>
        <taxon>Eurotiomycetidae</taxon>
        <taxon>Eurotiales</taxon>
        <taxon>Aspergillaceae</taxon>
        <taxon>Aspergillus</taxon>
        <taxon>Aspergillus subgen. Circumdati</taxon>
    </lineage>
</organism>
<evidence type="ECO:0000259" key="1">
    <source>
        <dbReference type="Pfam" id="PF06985"/>
    </source>
</evidence>
<proteinExistence type="predicted"/>
<dbReference type="RefSeq" id="XP_025472953.1">
    <property type="nucleotide sequence ID" value="XM_025610475.1"/>
</dbReference>
<dbReference type="Pfam" id="PF06985">
    <property type="entry name" value="HET"/>
    <property type="match status" value="1"/>
</dbReference>
<dbReference type="Proteomes" id="UP000246702">
    <property type="component" value="Unassembled WGS sequence"/>
</dbReference>
<dbReference type="AlphaFoldDB" id="A0A317XEH7"/>
<dbReference type="OrthoDB" id="5125733at2759"/>
<evidence type="ECO:0000313" key="2">
    <source>
        <dbReference type="EMBL" id="PWY96192.1"/>
    </source>
</evidence>
<sequence length="113" mass="13132">MFILDDAVLRIRQWLRKCMEEHQECSMNLKTPLPRRVVDIGLSDADKVLLYEPGQSDAWSPYVAVSYCWGTQGNLMTTKENISIHKRQIEWKLIPSTLQETISLTRKLGIRDI</sequence>
<accession>A0A317XEH7</accession>
<dbReference type="EMBL" id="MSFK01000001">
    <property type="protein sequence ID" value="PWY96192.1"/>
    <property type="molecule type" value="Genomic_DNA"/>
</dbReference>
<evidence type="ECO:0000313" key="3">
    <source>
        <dbReference type="Proteomes" id="UP000246702"/>
    </source>
</evidence>
<feature type="domain" description="Heterokaryon incompatibility" evidence="1">
    <location>
        <begin position="62"/>
        <end position="111"/>
    </location>
</feature>
<dbReference type="STRING" id="1450535.A0A317XEH7"/>
<dbReference type="PANTHER" id="PTHR33112:SF10">
    <property type="entry name" value="TOL"/>
    <property type="match status" value="1"/>
</dbReference>
<gene>
    <name evidence="2" type="ORF">BO94DRAFT_529584</name>
</gene>
<keyword evidence="3" id="KW-1185">Reference proteome</keyword>
<comment type="caution">
    <text evidence="2">The sequence shown here is derived from an EMBL/GenBank/DDBJ whole genome shotgun (WGS) entry which is preliminary data.</text>
</comment>
<dbReference type="InterPro" id="IPR010730">
    <property type="entry name" value="HET"/>
</dbReference>